<keyword evidence="5" id="KW-1185">Reference proteome</keyword>
<keyword evidence="2" id="KW-0472">Membrane</keyword>
<feature type="transmembrane region" description="Helical" evidence="2">
    <location>
        <begin position="566"/>
        <end position="587"/>
    </location>
</feature>
<evidence type="ECO:0000256" key="3">
    <source>
        <dbReference type="SAM" id="SignalP"/>
    </source>
</evidence>
<accession>A0A0C9STU3</accession>
<dbReference type="Proteomes" id="UP000053647">
    <property type="component" value="Unassembled WGS sequence"/>
</dbReference>
<proteinExistence type="predicted"/>
<feature type="signal peptide" evidence="3">
    <location>
        <begin position="1"/>
        <end position="16"/>
    </location>
</feature>
<name>A0A0C9STU3_PAXIN</name>
<feature type="compositionally biased region" description="Polar residues" evidence="1">
    <location>
        <begin position="73"/>
        <end position="124"/>
    </location>
</feature>
<keyword evidence="3" id="KW-0732">Signal</keyword>
<dbReference type="OrthoDB" id="2674421at2759"/>
<organism evidence="4 5">
    <name type="scientific">Paxillus involutus ATCC 200175</name>
    <dbReference type="NCBI Taxonomy" id="664439"/>
    <lineage>
        <taxon>Eukaryota</taxon>
        <taxon>Fungi</taxon>
        <taxon>Dikarya</taxon>
        <taxon>Basidiomycota</taxon>
        <taxon>Agaricomycotina</taxon>
        <taxon>Agaricomycetes</taxon>
        <taxon>Agaricomycetidae</taxon>
        <taxon>Boletales</taxon>
        <taxon>Paxilineae</taxon>
        <taxon>Paxillaceae</taxon>
        <taxon>Paxillus</taxon>
    </lineage>
</organism>
<evidence type="ECO:0000256" key="2">
    <source>
        <dbReference type="SAM" id="Phobius"/>
    </source>
</evidence>
<feature type="transmembrane region" description="Helical" evidence="2">
    <location>
        <begin position="525"/>
        <end position="545"/>
    </location>
</feature>
<feature type="chain" id="PRO_5002203071" evidence="3">
    <location>
        <begin position="17"/>
        <end position="590"/>
    </location>
</feature>
<feature type="region of interest" description="Disordered" evidence="1">
    <location>
        <begin position="72"/>
        <end position="131"/>
    </location>
</feature>
<protein>
    <submittedName>
        <fullName evidence="4">Unplaced genomic scaffold PAXINscaffold_43, whole genome shotgun sequence</fullName>
    </submittedName>
</protein>
<dbReference type="HOGENOM" id="CLU_015091_1_2_1"/>
<dbReference type="EMBL" id="KN819365">
    <property type="protein sequence ID" value="KIJ12334.1"/>
    <property type="molecule type" value="Genomic_DNA"/>
</dbReference>
<sequence length="590" mass="65348">MHFLLRLLAVLRIASSSFRRLIVYLALRVLSLLRRAFGPANRPSGTFHSTDHPQLGSRLSFLPTPVTTGPVMSPSSGNLISRTQSPSPGNLHPSSSACLQGSYPPSSISQSAGNASTQNPSSAPSCKPSLPDRMKRYERTIQIRSASASNLPSFYLIQKFVSVAVPAHGHLKPGKQSLKRREVSGWSSAVHPEGALFYFQKAERLIVLTDTDLTDQRNLDEIDRSVQSILEEAKKIMPSDELLVLVVELANEEPERQDGQECLYYFVDHAQKLLFWVHDYIREAVIGELCGGMEFATEDGHLKYAIEAQYWMHCERFSNMVPMRPEYLDDLRETLIHASTDTILSDTSVAPFAPDDILNILGVAGSVAGHESRLIPTSGSGSDPHSTDAFKSYPHSINAIARIMRIFTHSKFLNFHGQPGARLNADQSIYTKQLVSEEGFSSPVFYALDILLLTAPRKHIRILRSLYVDHVINGSRWKGFITGLKDEWNGYTVFSTVMLAVDISFLAVPGVINQSYQTSQTLTAVTIYISTILSLGTLIVSLLLSDQIRRHGIESLDEGATYMARMTNAVLGIEAMAVMYGLPYALLMWS</sequence>
<evidence type="ECO:0000313" key="5">
    <source>
        <dbReference type="Proteomes" id="UP000053647"/>
    </source>
</evidence>
<evidence type="ECO:0000313" key="4">
    <source>
        <dbReference type="EMBL" id="KIJ12334.1"/>
    </source>
</evidence>
<keyword evidence="2" id="KW-0812">Transmembrane</keyword>
<keyword evidence="2" id="KW-1133">Transmembrane helix</keyword>
<reference evidence="4 5" key="1">
    <citation type="submission" date="2014-06" db="EMBL/GenBank/DDBJ databases">
        <authorList>
            <consortium name="DOE Joint Genome Institute"/>
            <person name="Kuo A."/>
            <person name="Kohler A."/>
            <person name="Nagy L.G."/>
            <person name="Floudas D."/>
            <person name="Copeland A."/>
            <person name="Barry K.W."/>
            <person name="Cichocki N."/>
            <person name="Veneault-Fourrey C."/>
            <person name="LaButti K."/>
            <person name="Lindquist E.A."/>
            <person name="Lipzen A."/>
            <person name="Lundell T."/>
            <person name="Morin E."/>
            <person name="Murat C."/>
            <person name="Sun H."/>
            <person name="Tunlid A."/>
            <person name="Henrissat B."/>
            <person name="Grigoriev I.V."/>
            <person name="Hibbett D.S."/>
            <person name="Martin F."/>
            <person name="Nordberg H.P."/>
            <person name="Cantor M.N."/>
            <person name="Hua S.X."/>
        </authorList>
    </citation>
    <scope>NUCLEOTIDE SEQUENCE [LARGE SCALE GENOMIC DNA]</scope>
    <source>
        <strain evidence="4 5">ATCC 200175</strain>
    </source>
</reference>
<evidence type="ECO:0000256" key="1">
    <source>
        <dbReference type="SAM" id="MobiDB-lite"/>
    </source>
</evidence>
<reference evidence="5" key="2">
    <citation type="submission" date="2015-01" db="EMBL/GenBank/DDBJ databases">
        <title>Evolutionary Origins and Diversification of the Mycorrhizal Mutualists.</title>
        <authorList>
            <consortium name="DOE Joint Genome Institute"/>
            <consortium name="Mycorrhizal Genomics Consortium"/>
            <person name="Kohler A."/>
            <person name="Kuo A."/>
            <person name="Nagy L.G."/>
            <person name="Floudas D."/>
            <person name="Copeland A."/>
            <person name="Barry K.W."/>
            <person name="Cichocki N."/>
            <person name="Veneault-Fourrey C."/>
            <person name="LaButti K."/>
            <person name="Lindquist E.A."/>
            <person name="Lipzen A."/>
            <person name="Lundell T."/>
            <person name="Morin E."/>
            <person name="Murat C."/>
            <person name="Riley R."/>
            <person name="Ohm R."/>
            <person name="Sun H."/>
            <person name="Tunlid A."/>
            <person name="Henrissat B."/>
            <person name="Grigoriev I.V."/>
            <person name="Hibbett D.S."/>
            <person name="Martin F."/>
        </authorList>
    </citation>
    <scope>NUCLEOTIDE SEQUENCE [LARGE SCALE GENOMIC DNA]</scope>
    <source>
        <strain evidence="5">ATCC 200175</strain>
    </source>
</reference>
<dbReference type="AlphaFoldDB" id="A0A0C9STU3"/>
<gene>
    <name evidence="4" type="ORF">PAXINDRAFT_14812</name>
</gene>